<dbReference type="GO" id="GO:0098703">
    <property type="term" value="P:calcium ion import across plasma membrane"/>
    <property type="evidence" value="ECO:0007669"/>
    <property type="project" value="TreeGrafter"/>
</dbReference>
<feature type="domain" description="Ion transport" evidence="8">
    <location>
        <begin position="46"/>
        <end position="286"/>
    </location>
</feature>
<dbReference type="EMBL" id="CCKQ01015968">
    <property type="protein sequence ID" value="CDW87819.1"/>
    <property type="molecule type" value="Genomic_DNA"/>
</dbReference>
<evidence type="ECO:0000256" key="4">
    <source>
        <dbReference type="ARBA" id="ARBA00022989"/>
    </source>
</evidence>
<sequence>MKVLSNSDKPEYFETQIIQSIIKFKWQQYTLAYYKTQFYVYLIFLTTFLIDILYTTYSLKSYNDQVKLKVDDQLDLKLQDYLPNIYVQISMKTICGLVLIYFLIHEIRQLRIQRGNYFQDIWNYFDFSHIVIFICFCILEFTNEDSDLLILNKVLLIILSFMKLFYFLRIYDGFSFLVQMMAGVFKDLKYFISFFLIFITLFGMIFLVLFKADSIDEYNGVNGIAYFLMAFRISSGDFQLDDYQQQENTLVIFSWILWIFAVITLNIVFMNFIIAVISESYEKVMQKLISESYKVKVHMIAEREEIFSSTEINRKDYFPNYIVVRRQINNETNDAGEWQGFIKDLKQTIRKTASKSKSEIISTHSSELSNLKKQIDRLQKEDFVQLKQEIKQDIEQKVQGIRGDLDALKEKNQGDMDFLKASISQILQKLNNQSADI</sequence>
<evidence type="ECO:0000256" key="3">
    <source>
        <dbReference type="ARBA" id="ARBA00022737"/>
    </source>
</evidence>
<feature type="transmembrane region" description="Helical" evidence="7">
    <location>
        <begin position="252"/>
        <end position="277"/>
    </location>
</feature>
<accession>A0A078AZZ5</accession>
<dbReference type="GO" id="GO:0005216">
    <property type="term" value="F:monoatomic ion channel activity"/>
    <property type="evidence" value="ECO:0007669"/>
    <property type="project" value="InterPro"/>
</dbReference>
<evidence type="ECO:0000256" key="2">
    <source>
        <dbReference type="ARBA" id="ARBA00022692"/>
    </source>
</evidence>
<gene>
    <name evidence="9" type="primary">Contig30.g36</name>
    <name evidence="9" type="ORF">STYLEM_16932</name>
</gene>
<evidence type="ECO:0000256" key="7">
    <source>
        <dbReference type="SAM" id="Phobius"/>
    </source>
</evidence>
<dbReference type="InterPro" id="IPR024862">
    <property type="entry name" value="TRPV"/>
</dbReference>
<feature type="transmembrane region" description="Helical" evidence="7">
    <location>
        <begin position="148"/>
        <end position="168"/>
    </location>
</feature>
<evidence type="ECO:0000259" key="8">
    <source>
        <dbReference type="Pfam" id="PF00520"/>
    </source>
</evidence>
<feature type="transmembrane region" description="Helical" evidence="7">
    <location>
        <begin position="188"/>
        <end position="210"/>
    </location>
</feature>
<feature type="transmembrane region" description="Helical" evidence="7">
    <location>
        <begin position="85"/>
        <end position="104"/>
    </location>
</feature>
<keyword evidence="2 7" id="KW-0812">Transmembrane</keyword>
<dbReference type="Proteomes" id="UP000039865">
    <property type="component" value="Unassembled WGS sequence"/>
</dbReference>
<dbReference type="InParanoid" id="A0A078AZZ5"/>
<keyword evidence="4 7" id="KW-1133">Transmembrane helix</keyword>
<reference evidence="9 10" key="1">
    <citation type="submission" date="2014-06" db="EMBL/GenBank/DDBJ databases">
        <authorList>
            <person name="Swart Estienne"/>
        </authorList>
    </citation>
    <scope>NUCLEOTIDE SEQUENCE [LARGE SCALE GENOMIC DNA]</scope>
    <source>
        <strain evidence="9 10">130c</strain>
    </source>
</reference>
<keyword evidence="3" id="KW-0677">Repeat</keyword>
<organism evidence="9 10">
    <name type="scientific">Stylonychia lemnae</name>
    <name type="common">Ciliate</name>
    <dbReference type="NCBI Taxonomy" id="5949"/>
    <lineage>
        <taxon>Eukaryota</taxon>
        <taxon>Sar</taxon>
        <taxon>Alveolata</taxon>
        <taxon>Ciliophora</taxon>
        <taxon>Intramacronucleata</taxon>
        <taxon>Spirotrichea</taxon>
        <taxon>Stichotrichia</taxon>
        <taxon>Sporadotrichida</taxon>
        <taxon>Oxytrichidae</taxon>
        <taxon>Stylonychinae</taxon>
        <taxon>Stylonychia</taxon>
    </lineage>
</organism>
<dbReference type="Pfam" id="PF00520">
    <property type="entry name" value="Ion_trans"/>
    <property type="match status" value="1"/>
</dbReference>
<proteinExistence type="predicted"/>
<dbReference type="AlphaFoldDB" id="A0A078AZZ5"/>
<keyword evidence="10" id="KW-1185">Reference proteome</keyword>
<protein>
    <submittedName>
        <fullName evidence="9">Wd-40 repeat protein</fullName>
    </submittedName>
</protein>
<name>A0A078AZZ5_STYLE</name>
<evidence type="ECO:0000256" key="6">
    <source>
        <dbReference type="SAM" id="Coils"/>
    </source>
</evidence>
<evidence type="ECO:0000313" key="9">
    <source>
        <dbReference type="EMBL" id="CDW87819.1"/>
    </source>
</evidence>
<dbReference type="PANTHER" id="PTHR10582">
    <property type="entry name" value="TRANSIENT RECEPTOR POTENTIAL ION CHANNEL PROTEIN"/>
    <property type="match status" value="1"/>
</dbReference>
<evidence type="ECO:0000256" key="1">
    <source>
        <dbReference type="ARBA" id="ARBA00004141"/>
    </source>
</evidence>
<evidence type="ECO:0000313" key="10">
    <source>
        <dbReference type="Proteomes" id="UP000039865"/>
    </source>
</evidence>
<feature type="coiled-coil region" evidence="6">
    <location>
        <begin position="361"/>
        <end position="411"/>
    </location>
</feature>
<dbReference type="InterPro" id="IPR005821">
    <property type="entry name" value="Ion_trans_dom"/>
</dbReference>
<feature type="transmembrane region" description="Helical" evidence="7">
    <location>
        <begin position="124"/>
        <end position="142"/>
    </location>
</feature>
<feature type="transmembrane region" description="Helical" evidence="7">
    <location>
        <begin position="38"/>
        <end position="57"/>
    </location>
</feature>
<comment type="subcellular location">
    <subcellularLocation>
        <location evidence="1">Membrane</location>
        <topology evidence="1">Multi-pass membrane protein</topology>
    </subcellularLocation>
</comment>
<dbReference type="PANTHER" id="PTHR10582:SF2">
    <property type="entry name" value="INACTIVE"/>
    <property type="match status" value="1"/>
</dbReference>
<dbReference type="GO" id="GO:0005886">
    <property type="term" value="C:plasma membrane"/>
    <property type="evidence" value="ECO:0007669"/>
    <property type="project" value="TreeGrafter"/>
</dbReference>
<dbReference type="Gene3D" id="1.10.287.70">
    <property type="match status" value="1"/>
</dbReference>
<dbReference type="OrthoDB" id="6108356at2759"/>
<evidence type="ECO:0000256" key="5">
    <source>
        <dbReference type="ARBA" id="ARBA00023136"/>
    </source>
</evidence>
<keyword evidence="6" id="KW-0175">Coiled coil</keyword>
<keyword evidence="5 7" id="KW-0472">Membrane</keyword>